<sequence length="139" mass="15749">MRRLGELEAEVMDRLWRWQRAATVRELVDDINTTMGRSLAYTTVLTVADVLFRKGWLRRGKVGRAWAYEPVRSREDYTASLMEHALGGTPDRSAALLRFVEHMSTEDVQALDVALQAVRHPERNRGAGGKAVPTDGQRE</sequence>
<keyword evidence="2" id="KW-0805">Transcription regulation</keyword>
<dbReference type="InterPro" id="IPR036390">
    <property type="entry name" value="WH_DNA-bd_sf"/>
</dbReference>
<evidence type="ECO:0000256" key="2">
    <source>
        <dbReference type="ARBA" id="ARBA00023015"/>
    </source>
</evidence>
<reference evidence="6" key="1">
    <citation type="submission" date="2024-07" db="EMBL/GenBank/DDBJ databases">
        <title>Complete genome sequences of cellulolytic bacteria, Kitasatospora sp. CMC57 and Streptomyces sp. CMC78, isolated from Japanese agricultural soil.</title>
        <authorList>
            <person name="Hashimoto T."/>
            <person name="Ito M."/>
            <person name="Iwamoto M."/>
            <person name="Fukahori D."/>
            <person name="Shoda T."/>
            <person name="Sakoda M."/>
            <person name="Morohoshi T."/>
            <person name="Mitsuboshi M."/>
            <person name="Nishizawa T."/>
        </authorList>
    </citation>
    <scope>NUCLEOTIDE SEQUENCE</scope>
    <source>
        <strain evidence="6">CMC78</strain>
    </source>
</reference>
<feature type="region of interest" description="Disordered" evidence="5">
    <location>
        <begin position="119"/>
        <end position="139"/>
    </location>
</feature>
<evidence type="ECO:0000313" key="6">
    <source>
        <dbReference type="EMBL" id="BFP56977.1"/>
    </source>
</evidence>
<dbReference type="Gene3D" id="6.10.140.850">
    <property type="match status" value="1"/>
</dbReference>
<dbReference type="RefSeq" id="WP_319601322.1">
    <property type="nucleotide sequence ID" value="NZ_AP035884.1"/>
</dbReference>
<accession>A0AB33KWH6</accession>
<evidence type="ECO:0000256" key="3">
    <source>
        <dbReference type="ARBA" id="ARBA00023125"/>
    </source>
</evidence>
<organism evidence="6">
    <name type="scientific">Streptomyces sp. CMC78</name>
    <dbReference type="NCBI Taxonomy" id="3231512"/>
    <lineage>
        <taxon>Bacteria</taxon>
        <taxon>Bacillati</taxon>
        <taxon>Actinomycetota</taxon>
        <taxon>Actinomycetes</taxon>
        <taxon>Kitasatosporales</taxon>
        <taxon>Streptomycetaceae</taxon>
        <taxon>Streptomyces</taxon>
    </lineage>
</organism>
<dbReference type="SUPFAM" id="SSF46785">
    <property type="entry name" value="Winged helix' DNA-binding domain"/>
    <property type="match status" value="1"/>
</dbReference>
<proteinExistence type="inferred from homology"/>
<dbReference type="EMBL" id="AP035884">
    <property type="protein sequence ID" value="BFP56977.1"/>
    <property type="molecule type" value="Genomic_DNA"/>
</dbReference>
<dbReference type="Gene3D" id="1.10.10.10">
    <property type="entry name" value="Winged helix-like DNA-binding domain superfamily/Winged helix DNA-binding domain"/>
    <property type="match status" value="1"/>
</dbReference>
<evidence type="ECO:0000256" key="4">
    <source>
        <dbReference type="ARBA" id="ARBA00023163"/>
    </source>
</evidence>
<keyword evidence="3" id="KW-0238">DNA-binding</keyword>
<dbReference type="KEGG" id="stcm:SCMC78_67840"/>
<dbReference type="AlphaFoldDB" id="A0AB33KWH6"/>
<gene>
    <name evidence="6" type="ORF">SCMC78_67840</name>
</gene>
<dbReference type="InterPro" id="IPR005650">
    <property type="entry name" value="BlaI_family"/>
</dbReference>
<dbReference type="Pfam" id="PF03965">
    <property type="entry name" value="Penicillinase_R"/>
    <property type="match status" value="1"/>
</dbReference>
<dbReference type="GO" id="GO:0003677">
    <property type="term" value="F:DNA binding"/>
    <property type="evidence" value="ECO:0007669"/>
    <property type="project" value="UniProtKB-KW"/>
</dbReference>
<dbReference type="InterPro" id="IPR036388">
    <property type="entry name" value="WH-like_DNA-bd_sf"/>
</dbReference>
<evidence type="ECO:0000256" key="5">
    <source>
        <dbReference type="SAM" id="MobiDB-lite"/>
    </source>
</evidence>
<protein>
    <submittedName>
        <fullName evidence="6">BlaI/MecI/CopY family transcriptional regulator</fullName>
    </submittedName>
</protein>
<comment type="similarity">
    <text evidence="1">Belongs to the BlaI transcriptional regulatory family.</text>
</comment>
<evidence type="ECO:0000256" key="1">
    <source>
        <dbReference type="ARBA" id="ARBA00011046"/>
    </source>
</evidence>
<name>A0AB33KWH6_9ACTN</name>
<dbReference type="GO" id="GO:0045892">
    <property type="term" value="P:negative regulation of DNA-templated transcription"/>
    <property type="evidence" value="ECO:0007669"/>
    <property type="project" value="InterPro"/>
</dbReference>
<keyword evidence="4" id="KW-0804">Transcription</keyword>